<sequence>MDNPPEDRHRIASTGERPVRPENSMEQLVSSKDERIVSVNPSPDAATIGSSRDVTEHSRSSKEGGDLSVFAYEQNMQYGGYGNATGSWDGYPQFVNNDGLHISPVMYGENPSVLLSPGYGFTPDMTYGQFSPVGTPLPSVMVDGQLYSPQQIPFSPTYYQQPAPSNVPSALPFSPSELMTPESSNENLLFGPGPSYLVQLGLVGGGNVPGNPNSSSVTAAAPYPQAMGILGSYEHNVGQRPLHGVGSLSSSSVGHYPYGGSYQRPNFSSASFPYFGANDQTKFTLDKGRRQERDQGSIYISNDSHSIDRNRGPRASKLKAKSTSEQSLLSVNRYNCPDFVTDFENAKFFVIKSFSEDNVHKSIKYHVWASTPHGNKKLDAAYHEAKDKRGKCPVFLLFSVNASGQFCGVAEMVGPVDFGKDADHWQQDRWSGQFPVLWHFIKDVPNNRFRHILLENNDNKPVTHSRDTQEVRLEKGVEMLKIFKDHDAHTSLLDDFGFYDDRERVLKDKKARQQANSTSFLKDKKARQQANSTTDVISDDPINQMANNLAQTLRLHEDNVEKPSSEMSGGSRTEDLRPLVSEPINQSAETDSETRIESVEGMNGS</sequence>
<dbReference type="Pfam" id="PF04146">
    <property type="entry name" value="YTH"/>
    <property type="match status" value="1"/>
</dbReference>
<feature type="compositionally biased region" description="Basic and acidic residues" evidence="5">
    <location>
        <begin position="53"/>
        <end position="65"/>
    </location>
</feature>
<feature type="region of interest" description="Disordered" evidence="5">
    <location>
        <begin position="559"/>
        <end position="605"/>
    </location>
</feature>
<feature type="compositionally biased region" description="Basic and acidic residues" evidence="5">
    <location>
        <begin position="284"/>
        <end position="295"/>
    </location>
</feature>
<dbReference type="CDD" id="cd21134">
    <property type="entry name" value="YTH"/>
    <property type="match status" value="1"/>
</dbReference>
<dbReference type="PANTHER" id="PTHR12357">
    <property type="entry name" value="YTH YT521-B HOMOLOGY DOMAIN-CONTAINING"/>
    <property type="match status" value="1"/>
</dbReference>
<evidence type="ECO:0000256" key="2">
    <source>
        <dbReference type="ARBA" id="ARBA00022490"/>
    </source>
</evidence>
<evidence type="ECO:0000256" key="4">
    <source>
        <dbReference type="RuleBase" id="RU369095"/>
    </source>
</evidence>
<gene>
    <name evidence="7" type="ORF">SLEP1_g13092</name>
</gene>
<feature type="compositionally biased region" description="Basic and acidic residues" evidence="5">
    <location>
        <begin position="1"/>
        <end position="10"/>
    </location>
</feature>
<protein>
    <recommendedName>
        <fullName evidence="4">YTH domain-containing family protein</fullName>
    </recommendedName>
</protein>
<evidence type="ECO:0000256" key="1">
    <source>
        <dbReference type="ARBA" id="ARBA00004496"/>
    </source>
</evidence>
<feature type="region of interest" description="Disordered" evidence="5">
    <location>
        <begin position="1"/>
        <end position="65"/>
    </location>
</feature>
<dbReference type="EMBL" id="BPVZ01000015">
    <property type="protein sequence ID" value="GKV00399.1"/>
    <property type="molecule type" value="Genomic_DNA"/>
</dbReference>
<evidence type="ECO:0000256" key="3">
    <source>
        <dbReference type="ARBA" id="ARBA00022884"/>
    </source>
</evidence>
<evidence type="ECO:0000259" key="6">
    <source>
        <dbReference type="PROSITE" id="PS50882"/>
    </source>
</evidence>
<dbReference type="InterPro" id="IPR007275">
    <property type="entry name" value="YTH_domain"/>
</dbReference>
<feature type="region of interest" description="Disordered" evidence="5">
    <location>
        <begin position="284"/>
        <end position="322"/>
    </location>
</feature>
<dbReference type="GO" id="GO:1990247">
    <property type="term" value="F:N6-methyladenosine-containing RNA reader activity"/>
    <property type="evidence" value="ECO:0007669"/>
    <property type="project" value="UniProtKB-UniRule"/>
</dbReference>
<dbReference type="InterPro" id="IPR045168">
    <property type="entry name" value="YTH_prot"/>
</dbReference>
<evidence type="ECO:0000313" key="7">
    <source>
        <dbReference type="EMBL" id="GKV00399.1"/>
    </source>
</evidence>
<dbReference type="GO" id="GO:0061157">
    <property type="term" value="P:mRNA destabilization"/>
    <property type="evidence" value="ECO:0007669"/>
    <property type="project" value="TreeGrafter"/>
</dbReference>
<organism evidence="7 8">
    <name type="scientific">Rubroshorea leprosula</name>
    <dbReference type="NCBI Taxonomy" id="152421"/>
    <lineage>
        <taxon>Eukaryota</taxon>
        <taxon>Viridiplantae</taxon>
        <taxon>Streptophyta</taxon>
        <taxon>Embryophyta</taxon>
        <taxon>Tracheophyta</taxon>
        <taxon>Spermatophyta</taxon>
        <taxon>Magnoliopsida</taxon>
        <taxon>eudicotyledons</taxon>
        <taxon>Gunneridae</taxon>
        <taxon>Pentapetalae</taxon>
        <taxon>rosids</taxon>
        <taxon>malvids</taxon>
        <taxon>Malvales</taxon>
        <taxon>Dipterocarpaceae</taxon>
        <taxon>Rubroshorea</taxon>
    </lineage>
</organism>
<evidence type="ECO:0000313" key="8">
    <source>
        <dbReference type="Proteomes" id="UP001054252"/>
    </source>
</evidence>
<dbReference type="GO" id="GO:0003729">
    <property type="term" value="F:mRNA binding"/>
    <property type="evidence" value="ECO:0007669"/>
    <property type="project" value="UniProtKB-UniRule"/>
</dbReference>
<keyword evidence="8" id="KW-1185">Reference proteome</keyword>
<dbReference type="GO" id="GO:0005737">
    <property type="term" value="C:cytoplasm"/>
    <property type="evidence" value="ECO:0007669"/>
    <property type="project" value="UniProtKB-SubCell"/>
</dbReference>
<dbReference type="Gene3D" id="3.10.590.10">
    <property type="entry name" value="ph1033 like domains"/>
    <property type="match status" value="1"/>
</dbReference>
<dbReference type="FunFam" id="3.10.590.10:FF:000001">
    <property type="entry name" value="YTH domain family 1, isoform CRA_a"/>
    <property type="match status" value="1"/>
</dbReference>
<proteinExistence type="inferred from homology"/>
<comment type="function">
    <text evidence="4">Specifically recognizes and binds N6-methyladenosine (m6A)-containing RNAs, and regulates mRNA stability. M6A is a modification present at internal sites of mRNAs and some non-coding RNAs and plays a role in mRNA stability and processing.</text>
</comment>
<name>A0AAV5IQ80_9ROSI</name>
<feature type="domain" description="YTH" evidence="6">
    <location>
        <begin position="346"/>
        <end position="483"/>
    </location>
</feature>
<dbReference type="AlphaFoldDB" id="A0AAV5IQ80"/>
<comment type="similarity">
    <text evidence="4">Belongs to the YTHDF family.</text>
</comment>
<comment type="subcellular location">
    <subcellularLocation>
        <location evidence="1">Cytoplasm</location>
    </subcellularLocation>
</comment>
<dbReference type="PROSITE" id="PS50882">
    <property type="entry name" value="YTH"/>
    <property type="match status" value="1"/>
</dbReference>
<keyword evidence="3 4" id="KW-0694">RNA-binding</keyword>
<keyword evidence="2" id="KW-0963">Cytoplasm</keyword>
<comment type="caution">
    <text evidence="7">The sequence shown here is derived from an EMBL/GenBank/DDBJ whole genome shotgun (WGS) entry which is preliminary data.</text>
</comment>
<feature type="region of interest" description="Disordered" evidence="5">
    <location>
        <begin position="511"/>
        <end position="540"/>
    </location>
</feature>
<dbReference type="Proteomes" id="UP001054252">
    <property type="component" value="Unassembled WGS sequence"/>
</dbReference>
<dbReference type="PANTHER" id="PTHR12357:SF77">
    <property type="entry name" value="YTH DOMAIN-CONTAINING FAMILY PROTEIN"/>
    <property type="match status" value="1"/>
</dbReference>
<evidence type="ECO:0000256" key="5">
    <source>
        <dbReference type="SAM" id="MobiDB-lite"/>
    </source>
</evidence>
<accession>A0AAV5IQ80</accession>
<reference evidence="7 8" key="1">
    <citation type="journal article" date="2021" name="Commun. Biol.">
        <title>The genome of Shorea leprosula (Dipterocarpaceae) highlights the ecological relevance of drought in aseasonal tropical rainforests.</title>
        <authorList>
            <person name="Ng K.K.S."/>
            <person name="Kobayashi M.J."/>
            <person name="Fawcett J.A."/>
            <person name="Hatakeyama M."/>
            <person name="Paape T."/>
            <person name="Ng C.H."/>
            <person name="Ang C.C."/>
            <person name="Tnah L.H."/>
            <person name="Lee C.T."/>
            <person name="Nishiyama T."/>
            <person name="Sese J."/>
            <person name="O'Brien M.J."/>
            <person name="Copetti D."/>
            <person name="Mohd Noor M.I."/>
            <person name="Ong R.C."/>
            <person name="Putra M."/>
            <person name="Sireger I.Z."/>
            <person name="Indrioko S."/>
            <person name="Kosugi Y."/>
            <person name="Izuno A."/>
            <person name="Isagi Y."/>
            <person name="Lee S.L."/>
            <person name="Shimizu K.K."/>
        </authorList>
    </citation>
    <scope>NUCLEOTIDE SEQUENCE [LARGE SCALE GENOMIC DNA]</scope>
    <source>
        <strain evidence="7">214</strain>
    </source>
</reference>